<keyword evidence="2 8" id="KW-1003">Cell membrane</keyword>
<dbReference type="HAMAP" id="MF_01521">
    <property type="entry name" value="MntP_pump"/>
    <property type="match status" value="1"/>
</dbReference>
<keyword evidence="6 8" id="KW-0472">Membrane</keyword>
<evidence type="ECO:0000256" key="5">
    <source>
        <dbReference type="ARBA" id="ARBA00023065"/>
    </source>
</evidence>
<keyword evidence="7 8" id="KW-0464">Manganese</keyword>
<keyword evidence="10" id="KW-1185">Reference proteome</keyword>
<dbReference type="EMBL" id="VRSV01000002">
    <property type="protein sequence ID" value="TXK09856.1"/>
    <property type="molecule type" value="Genomic_DNA"/>
</dbReference>
<keyword evidence="4 8" id="KW-1133">Transmembrane helix</keyword>
<evidence type="ECO:0000313" key="9">
    <source>
        <dbReference type="EMBL" id="TXK09856.1"/>
    </source>
</evidence>
<evidence type="ECO:0000256" key="4">
    <source>
        <dbReference type="ARBA" id="ARBA00022989"/>
    </source>
</evidence>
<dbReference type="OrthoDB" id="9811590at2"/>
<dbReference type="PANTHER" id="PTHR35529">
    <property type="entry name" value="MANGANESE EFFLUX PUMP MNTP-RELATED"/>
    <property type="match status" value="1"/>
</dbReference>
<sequence length="224" mass="23700">MLVRSTSPGAPPGFRVNETLDTIDVSGVRLPARRERRPVSFFNLLVVSVGVSADAFAVSLAQGVRVKAQVYRDALLVALTFGLFQAVMPLLGYLLGAQFSALIAPVDHWIAFGLLALIGGKMLWEAFRSHPDAAPSGRIRPRELLLLGIATSIDALAVGISFAFLDVDIVPAVVLIGVITFAVSFVGVALGHRVGTRFQKPAEIAGGLVLIGIGTKILLEHLLG</sequence>
<dbReference type="Proteomes" id="UP000321034">
    <property type="component" value="Unassembled WGS sequence"/>
</dbReference>
<reference evidence="9 10" key="1">
    <citation type="submission" date="2019-08" db="EMBL/GenBank/DDBJ databases">
        <authorList>
            <person name="Dong K."/>
        </authorList>
    </citation>
    <scope>NUCLEOTIDE SEQUENCE [LARGE SCALE GENOMIC DNA]</scope>
    <source>
        <strain evidence="9 10">JCM14558</strain>
    </source>
</reference>
<keyword evidence="3 8" id="KW-0812">Transmembrane</keyword>
<keyword evidence="1 8" id="KW-0813">Transport</keyword>
<evidence type="ECO:0000256" key="3">
    <source>
        <dbReference type="ARBA" id="ARBA00022692"/>
    </source>
</evidence>
<comment type="subcellular location">
    <subcellularLocation>
        <location evidence="8">Cell membrane</location>
        <topology evidence="8">Multi-pass membrane protein</topology>
    </subcellularLocation>
</comment>
<proteinExistence type="inferred from homology"/>
<dbReference type="InterPro" id="IPR022929">
    <property type="entry name" value="Put_MntP"/>
</dbReference>
<gene>
    <name evidence="8" type="primary">mntP</name>
    <name evidence="9" type="ORF">FVP77_13305</name>
</gene>
<name>A0A5C8HY21_9MICO</name>
<feature type="transmembrane region" description="Helical" evidence="8">
    <location>
        <begin position="74"/>
        <end position="96"/>
    </location>
</feature>
<feature type="transmembrane region" description="Helical" evidence="8">
    <location>
        <begin position="144"/>
        <end position="163"/>
    </location>
</feature>
<feature type="transmembrane region" description="Helical" evidence="8">
    <location>
        <begin position="202"/>
        <end position="219"/>
    </location>
</feature>
<evidence type="ECO:0000256" key="6">
    <source>
        <dbReference type="ARBA" id="ARBA00023136"/>
    </source>
</evidence>
<dbReference type="GO" id="GO:0005886">
    <property type="term" value="C:plasma membrane"/>
    <property type="evidence" value="ECO:0007669"/>
    <property type="project" value="UniProtKB-SubCell"/>
</dbReference>
<comment type="function">
    <text evidence="8">Probably functions as a manganese efflux pump.</text>
</comment>
<accession>A0A5C8HY21</accession>
<feature type="transmembrane region" description="Helical" evidence="8">
    <location>
        <begin position="169"/>
        <end position="190"/>
    </location>
</feature>
<protein>
    <recommendedName>
        <fullName evidence="8">Putative manganese efflux pump MntP</fullName>
    </recommendedName>
</protein>
<feature type="transmembrane region" description="Helical" evidence="8">
    <location>
        <begin position="108"/>
        <end position="124"/>
    </location>
</feature>
<dbReference type="GO" id="GO:0005384">
    <property type="term" value="F:manganese ion transmembrane transporter activity"/>
    <property type="evidence" value="ECO:0007669"/>
    <property type="project" value="UniProtKB-UniRule"/>
</dbReference>
<evidence type="ECO:0000256" key="7">
    <source>
        <dbReference type="ARBA" id="ARBA00023211"/>
    </source>
</evidence>
<evidence type="ECO:0000313" key="10">
    <source>
        <dbReference type="Proteomes" id="UP000321034"/>
    </source>
</evidence>
<dbReference type="AlphaFoldDB" id="A0A5C8HY21"/>
<feature type="transmembrane region" description="Helical" evidence="8">
    <location>
        <begin position="41"/>
        <end position="62"/>
    </location>
</feature>
<comment type="caution">
    <text evidence="9">The sequence shown here is derived from an EMBL/GenBank/DDBJ whole genome shotgun (WGS) entry which is preliminary data.</text>
</comment>
<evidence type="ECO:0000256" key="1">
    <source>
        <dbReference type="ARBA" id="ARBA00022448"/>
    </source>
</evidence>
<comment type="similarity">
    <text evidence="8">Belongs to the MntP (TC 9.B.29) family.</text>
</comment>
<organism evidence="9 10">
    <name type="scientific">Microbacterium hatanonis</name>
    <dbReference type="NCBI Taxonomy" id="404366"/>
    <lineage>
        <taxon>Bacteria</taxon>
        <taxon>Bacillati</taxon>
        <taxon>Actinomycetota</taxon>
        <taxon>Actinomycetes</taxon>
        <taxon>Micrococcales</taxon>
        <taxon>Microbacteriaceae</taxon>
        <taxon>Microbacterium</taxon>
    </lineage>
</organism>
<dbReference type="InterPro" id="IPR003810">
    <property type="entry name" value="Mntp/YtaF"/>
</dbReference>
<evidence type="ECO:0000256" key="2">
    <source>
        <dbReference type="ARBA" id="ARBA00022475"/>
    </source>
</evidence>
<evidence type="ECO:0000256" key="8">
    <source>
        <dbReference type="HAMAP-Rule" id="MF_01521"/>
    </source>
</evidence>
<dbReference type="Pfam" id="PF02659">
    <property type="entry name" value="Mntp"/>
    <property type="match status" value="1"/>
</dbReference>
<keyword evidence="5 8" id="KW-0406">Ion transport</keyword>
<dbReference type="PANTHER" id="PTHR35529:SF1">
    <property type="entry name" value="MANGANESE EFFLUX PUMP MNTP-RELATED"/>
    <property type="match status" value="1"/>
</dbReference>